<dbReference type="Proteomes" id="UP000280307">
    <property type="component" value="Unassembled WGS sequence"/>
</dbReference>
<keyword evidence="4" id="KW-0482">Metalloprotease</keyword>
<feature type="transmembrane region" description="Helical" evidence="2">
    <location>
        <begin position="91"/>
        <end position="116"/>
    </location>
</feature>
<dbReference type="AlphaFoldDB" id="A0A426UBD6"/>
<feature type="region of interest" description="Disordered" evidence="1">
    <location>
        <begin position="18"/>
        <end position="43"/>
    </location>
</feature>
<dbReference type="GO" id="GO:0080120">
    <property type="term" value="P:CAAX-box protein maturation"/>
    <property type="evidence" value="ECO:0007669"/>
    <property type="project" value="UniProtKB-ARBA"/>
</dbReference>
<proteinExistence type="predicted"/>
<evidence type="ECO:0000256" key="1">
    <source>
        <dbReference type="SAM" id="MobiDB-lite"/>
    </source>
</evidence>
<feature type="transmembrane region" description="Helical" evidence="2">
    <location>
        <begin position="128"/>
        <end position="146"/>
    </location>
</feature>
<evidence type="ECO:0000313" key="5">
    <source>
        <dbReference type="Proteomes" id="UP000280307"/>
    </source>
</evidence>
<keyword evidence="2" id="KW-0812">Transmembrane</keyword>
<feature type="transmembrane region" description="Helical" evidence="2">
    <location>
        <begin position="236"/>
        <end position="254"/>
    </location>
</feature>
<name>A0A426UBD6_9CHLR</name>
<dbReference type="GO" id="GO:0006508">
    <property type="term" value="P:proteolysis"/>
    <property type="evidence" value="ECO:0007669"/>
    <property type="project" value="UniProtKB-KW"/>
</dbReference>
<evidence type="ECO:0000313" key="4">
    <source>
        <dbReference type="EMBL" id="RRR77998.1"/>
    </source>
</evidence>
<gene>
    <name evidence="4" type="ORF">EI684_00860</name>
</gene>
<dbReference type="PANTHER" id="PTHR36435:SF1">
    <property type="entry name" value="CAAX AMINO TERMINAL PROTEASE FAMILY PROTEIN"/>
    <property type="match status" value="1"/>
</dbReference>
<dbReference type="GO" id="GO:0004175">
    <property type="term" value="F:endopeptidase activity"/>
    <property type="evidence" value="ECO:0007669"/>
    <property type="project" value="UniProtKB-ARBA"/>
</dbReference>
<dbReference type="InterPro" id="IPR052710">
    <property type="entry name" value="CAAX_protease"/>
</dbReference>
<dbReference type="GO" id="GO:0008237">
    <property type="term" value="F:metallopeptidase activity"/>
    <property type="evidence" value="ECO:0007669"/>
    <property type="project" value="UniProtKB-KW"/>
</dbReference>
<evidence type="ECO:0000256" key="2">
    <source>
        <dbReference type="SAM" id="Phobius"/>
    </source>
</evidence>
<dbReference type="PANTHER" id="PTHR36435">
    <property type="entry name" value="SLR1288 PROTEIN"/>
    <property type="match status" value="1"/>
</dbReference>
<feature type="transmembrane region" description="Helical" evidence="2">
    <location>
        <begin position="152"/>
        <end position="172"/>
    </location>
</feature>
<feature type="domain" description="CAAX prenyl protease 2/Lysostaphin resistance protein A-like" evidence="3">
    <location>
        <begin position="153"/>
        <end position="249"/>
    </location>
</feature>
<feature type="transmembrane region" description="Helical" evidence="2">
    <location>
        <begin position="213"/>
        <end position="231"/>
    </location>
</feature>
<keyword evidence="2" id="KW-0472">Membrane</keyword>
<dbReference type="InterPro" id="IPR003675">
    <property type="entry name" value="Rce1/LyrA-like_dom"/>
</dbReference>
<keyword evidence="4" id="KW-0645">Protease</keyword>
<organism evidence="4 5">
    <name type="scientific">Candidatus Viridilinea halotolerans</name>
    <dbReference type="NCBI Taxonomy" id="2491704"/>
    <lineage>
        <taxon>Bacteria</taxon>
        <taxon>Bacillati</taxon>
        <taxon>Chloroflexota</taxon>
        <taxon>Chloroflexia</taxon>
        <taxon>Chloroflexales</taxon>
        <taxon>Chloroflexineae</taxon>
        <taxon>Oscillochloridaceae</taxon>
        <taxon>Candidatus Viridilinea</taxon>
    </lineage>
</organism>
<protein>
    <submittedName>
        <fullName evidence="4">CPBP family intramembrane metalloprotease</fullName>
    </submittedName>
</protein>
<reference evidence="4 5" key="1">
    <citation type="submission" date="2018-12" db="EMBL/GenBank/DDBJ databases">
        <title>Genome Sequence of Candidatus Viridilinea halotolerans isolated from saline sulfide-rich spring.</title>
        <authorList>
            <person name="Grouzdev D.S."/>
            <person name="Burganskaya E.I."/>
            <person name="Krutkina M.S."/>
            <person name="Sukhacheva M.V."/>
            <person name="Gorlenko V.M."/>
        </authorList>
    </citation>
    <scope>NUCLEOTIDE SEQUENCE [LARGE SCALE GENOMIC DNA]</scope>
    <source>
        <strain evidence="4">Chok-6</strain>
    </source>
</reference>
<sequence length="291" mass="31878">MAFVRRYAERDDHWRWPWPPRRRDPSGTASTAHQPEAATAQRLMSKSDPMKLPRIVERHPYWFVAILELIIIAVYLMAGTIAHLAQISNQAITGIANTTLSVLVIGALSALGWWRAVGFRRPAHPRDLLFFLPLLLPVLLNLGVGLNVPGPLLVTQLLALAFLIGFAEEAIFRGLMLNALKPRGLWQAAIITALLFGLSHALNLLSGKSGVEILIQIAYALAVGFAFAAVVLKKGLLWPLVIVHALINFTSFIGKDSLPAFWNTVAGGALTFLFMAYGLNLMRQPSAHAGQ</sequence>
<evidence type="ECO:0000259" key="3">
    <source>
        <dbReference type="Pfam" id="PF02517"/>
    </source>
</evidence>
<comment type="caution">
    <text evidence="4">The sequence shown here is derived from an EMBL/GenBank/DDBJ whole genome shotgun (WGS) entry which is preliminary data.</text>
</comment>
<keyword evidence="2" id="KW-1133">Transmembrane helix</keyword>
<feature type="transmembrane region" description="Helical" evidence="2">
    <location>
        <begin position="61"/>
        <end position="85"/>
    </location>
</feature>
<dbReference type="EMBL" id="RSAS01000035">
    <property type="protein sequence ID" value="RRR77998.1"/>
    <property type="molecule type" value="Genomic_DNA"/>
</dbReference>
<feature type="transmembrane region" description="Helical" evidence="2">
    <location>
        <begin position="260"/>
        <end position="279"/>
    </location>
</feature>
<feature type="transmembrane region" description="Helical" evidence="2">
    <location>
        <begin position="184"/>
        <end position="201"/>
    </location>
</feature>
<keyword evidence="4" id="KW-0378">Hydrolase</keyword>
<dbReference type="Pfam" id="PF02517">
    <property type="entry name" value="Rce1-like"/>
    <property type="match status" value="1"/>
</dbReference>
<accession>A0A426UBD6</accession>